<proteinExistence type="predicted"/>
<gene>
    <name evidence="1" type="ordered locus">LILAB_25305</name>
</gene>
<reference evidence="1 2" key="1">
    <citation type="journal article" date="2011" name="J. Bacteriol.">
        <title>Genome sequence of the halotolerant marine bacterium Myxococcus fulvus HW-1.</title>
        <authorList>
            <person name="Li Z.F."/>
            <person name="Li X."/>
            <person name="Liu H."/>
            <person name="Liu X."/>
            <person name="Han K."/>
            <person name="Wu Z.H."/>
            <person name="Hu W."/>
            <person name="Li F.F."/>
            <person name="Li Y.Z."/>
        </authorList>
    </citation>
    <scope>NUCLEOTIDE SEQUENCE [LARGE SCALE GENOMIC DNA]</scope>
    <source>
        <strain evidence="2">ATCC BAA-855 / HW-1</strain>
    </source>
</reference>
<dbReference type="KEGG" id="mfu:LILAB_25305"/>
<dbReference type="EMBL" id="CP002830">
    <property type="protein sequence ID" value="AEI66954.1"/>
    <property type="molecule type" value="Genomic_DNA"/>
</dbReference>
<dbReference type="STRING" id="483219.LILAB_25305"/>
<dbReference type="AlphaFoldDB" id="F8C802"/>
<evidence type="ECO:0000313" key="1">
    <source>
        <dbReference type="EMBL" id="AEI66954.1"/>
    </source>
</evidence>
<evidence type="ECO:0000313" key="2">
    <source>
        <dbReference type="Proteomes" id="UP000000488"/>
    </source>
</evidence>
<organism evidence="1 2">
    <name type="scientific">Myxococcus fulvus (strain ATCC BAA-855 / HW-1)</name>
    <dbReference type="NCBI Taxonomy" id="483219"/>
    <lineage>
        <taxon>Bacteria</taxon>
        <taxon>Pseudomonadati</taxon>
        <taxon>Myxococcota</taxon>
        <taxon>Myxococcia</taxon>
        <taxon>Myxococcales</taxon>
        <taxon>Cystobacterineae</taxon>
        <taxon>Myxococcaceae</taxon>
        <taxon>Myxococcus</taxon>
    </lineage>
</organism>
<sequence>MVGRWRPFSGGMTTPPLSVIEEQLRGHPLFRAQLQGSGLALFADKPTMRTAYMLEAVARGAHERGGPDEVIRLALQALGWDASPADKADATSINIGDLHVTATCDLGHVHQALDELESKVDRVSLKLQHDTITLSEVSGAIAACAGALQVLGEAGTRVPGEHQEKAAAHMVALVERAKQLACGAE</sequence>
<protein>
    <submittedName>
        <fullName evidence="1">Uncharacterized protein</fullName>
    </submittedName>
</protein>
<accession>F8C802</accession>
<dbReference type="Proteomes" id="UP000000488">
    <property type="component" value="Chromosome"/>
</dbReference>
<name>F8C802_MYXFH</name>
<dbReference type="HOGENOM" id="CLU_1480533_0_0_7"/>